<evidence type="ECO:0000256" key="3">
    <source>
        <dbReference type="ARBA" id="ARBA00022729"/>
    </source>
</evidence>
<dbReference type="GO" id="GO:0009279">
    <property type="term" value="C:cell outer membrane"/>
    <property type="evidence" value="ECO:0007669"/>
    <property type="project" value="UniProtKB-SubCell"/>
</dbReference>
<comment type="subcellular location">
    <subcellularLocation>
        <location evidence="1">Cell outer membrane</location>
    </subcellularLocation>
</comment>
<dbReference type="InterPro" id="IPR011990">
    <property type="entry name" value="TPR-like_helical_dom_sf"/>
</dbReference>
<keyword evidence="4" id="KW-0472">Membrane</keyword>
<evidence type="ECO:0000313" key="8">
    <source>
        <dbReference type="EMBL" id="PTX07690.1"/>
    </source>
</evidence>
<dbReference type="GeneID" id="84580252"/>
<accession>A0A2T5XWC1</accession>
<organism evidence="8 9">
    <name type="scientific">Capnocytophaga leadbetteri</name>
    <dbReference type="NCBI Taxonomy" id="327575"/>
    <lineage>
        <taxon>Bacteria</taxon>
        <taxon>Pseudomonadati</taxon>
        <taxon>Bacteroidota</taxon>
        <taxon>Flavobacteriia</taxon>
        <taxon>Flavobacteriales</taxon>
        <taxon>Flavobacteriaceae</taxon>
        <taxon>Capnocytophaga</taxon>
    </lineage>
</organism>
<dbReference type="Gene3D" id="1.25.40.390">
    <property type="match status" value="1"/>
</dbReference>
<comment type="caution">
    <text evidence="8">The sequence shown here is derived from an EMBL/GenBank/DDBJ whole genome shotgun (WGS) entry which is preliminary data.</text>
</comment>
<dbReference type="RefSeq" id="WP_107781622.1">
    <property type="nucleotide sequence ID" value="NZ_QBKG01000003.1"/>
</dbReference>
<evidence type="ECO:0000256" key="5">
    <source>
        <dbReference type="ARBA" id="ARBA00023237"/>
    </source>
</evidence>
<evidence type="ECO:0000313" key="9">
    <source>
        <dbReference type="Proteomes" id="UP000243985"/>
    </source>
</evidence>
<gene>
    <name evidence="8" type="ORF">C8P65_10358</name>
</gene>
<dbReference type="Pfam" id="PF07980">
    <property type="entry name" value="SusD_RagB"/>
    <property type="match status" value="1"/>
</dbReference>
<dbReference type="Proteomes" id="UP000243985">
    <property type="component" value="Unassembled WGS sequence"/>
</dbReference>
<dbReference type="AlphaFoldDB" id="A0A2T5XWC1"/>
<evidence type="ECO:0000259" key="6">
    <source>
        <dbReference type="Pfam" id="PF07980"/>
    </source>
</evidence>
<keyword evidence="5" id="KW-0998">Cell outer membrane</keyword>
<proteinExistence type="inferred from homology"/>
<feature type="domain" description="SusD-like N-terminal" evidence="7">
    <location>
        <begin position="78"/>
        <end position="198"/>
    </location>
</feature>
<dbReference type="SUPFAM" id="SSF48452">
    <property type="entry name" value="TPR-like"/>
    <property type="match status" value="1"/>
</dbReference>
<dbReference type="InterPro" id="IPR012944">
    <property type="entry name" value="SusD_RagB_dom"/>
</dbReference>
<evidence type="ECO:0000259" key="7">
    <source>
        <dbReference type="Pfam" id="PF14322"/>
    </source>
</evidence>
<dbReference type="EMBL" id="QBKG01000003">
    <property type="protein sequence ID" value="PTX07690.1"/>
    <property type="molecule type" value="Genomic_DNA"/>
</dbReference>
<dbReference type="Pfam" id="PF14322">
    <property type="entry name" value="SusD-like_3"/>
    <property type="match status" value="1"/>
</dbReference>
<feature type="domain" description="RagB/SusD" evidence="6">
    <location>
        <begin position="322"/>
        <end position="623"/>
    </location>
</feature>
<evidence type="ECO:0000256" key="4">
    <source>
        <dbReference type="ARBA" id="ARBA00023136"/>
    </source>
</evidence>
<protein>
    <submittedName>
        <fullName evidence="8">Putative outer membrane starch-binding protein</fullName>
    </submittedName>
</protein>
<reference evidence="8 9" key="1">
    <citation type="submission" date="2018-04" db="EMBL/GenBank/DDBJ databases">
        <title>Genomic Encyclopedia of Archaeal and Bacterial Type Strains, Phase II (KMG-II): from individual species to whole genera.</title>
        <authorList>
            <person name="Goeker M."/>
        </authorList>
    </citation>
    <scope>NUCLEOTIDE SEQUENCE [LARGE SCALE GENOMIC DNA]</scope>
    <source>
        <strain evidence="8 9">DSM 22902</strain>
    </source>
</reference>
<keyword evidence="3" id="KW-0732">Signal</keyword>
<dbReference type="InterPro" id="IPR033985">
    <property type="entry name" value="SusD-like_N"/>
</dbReference>
<evidence type="ECO:0000256" key="2">
    <source>
        <dbReference type="ARBA" id="ARBA00006275"/>
    </source>
</evidence>
<dbReference type="PROSITE" id="PS51257">
    <property type="entry name" value="PROKAR_LIPOPROTEIN"/>
    <property type="match status" value="1"/>
</dbReference>
<name>A0A2T5XWC1_9FLAO</name>
<sequence>MKKYILPIATAVLLTVGCNKDFLNVSDELAAELSEDEIFNNATMEKKFHRAIFAAIPDYSAMRGDANTGRANPWAGFSDELKISQWALKNLTSSGYNASNAYYHRWALMYQKIRQANIFMAKAKVIPEQGTADYVSAEDYKQMMAQAKFMRAYYHYLLFEQYGPIPIMSTIADPNAKSWEFPRNSVDEVVNWIDGELKALIDDPNSGLTDFNLSGKTIVDSEQNEALLPTKGVALAVRAKLWVYAASPLFNGGYTEALSLTNPDGKRLFPDYDATKKQKALAAVRDFINYSQGKYELYEEKKNDGTIDPDKSLYNLFQTYNKEIVWATYFNDWGNIGGEGVDRRCTPRTEKVGFACIAVTQELVDAFFMNDGKTIQDSPLYSETGMSVAGDDTTGRTEVGTFRMWINREPRFYQTVFYHGRRWHVSNNKVSFFPGQGNDKTKADYPWSGYLLYKRINRTVYNAGNHPRSKFRPSIIFRLADFYLLYAEMLNEVDPSSPDILTYVNKVRKRAGIPNLEVSYPSIVGNQEQQREAIRRERRVELATEGQRYFDVRRWMIADNAAPGQGAQGGPFYGMNMQTDNKAEFFQRTAYETRLFKRAMYLYPIPFDELQKNKGVLVQNPGW</sequence>
<comment type="similarity">
    <text evidence="2">Belongs to the SusD family.</text>
</comment>
<evidence type="ECO:0000256" key="1">
    <source>
        <dbReference type="ARBA" id="ARBA00004442"/>
    </source>
</evidence>